<dbReference type="EMBL" id="UINC01170910">
    <property type="protein sequence ID" value="SVD75185.1"/>
    <property type="molecule type" value="Genomic_DNA"/>
</dbReference>
<organism evidence="1">
    <name type="scientific">marine metagenome</name>
    <dbReference type="NCBI Taxonomy" id="408172"/>
    <lineage>
        <taxon>unclassified sequences</taxon>
        <taxon>metagenomes</taxon>
        <taxon>ecological metagenomes</taxon>
    </lineage>
</organism>
<gene>
    <name evidence="1" type="ORF">METZ01_LOCUS428039</name>
</gene>
<accession>A0A382XX07</accession>
<proteinExistence type="predicted"/>
<protein>
    <submittedName>
        <fullName evidence="1">Uncharacterized protein</fullName>
    </submittedName>
</protein>
<name>A0A382XX07_9ZZZZ</name>
<reference evidence="1" key="1">
    <citation type="submission" date="2018-05" db="EMBL/GenBank/DDBJ databases">
        <authorList>
            <person name="Lanie J.A."/>
            <person name="Ng W.-L."/>
            <person name="Kazmierczak K.M."/>
            <person name="Andrzejewski T.M."/>
            <person name="Davidsen T.M."/>
            <person name="Wayne K.J."/>
            <person name="Tettelin H."/>
            <person name="Glass J.I."/>
            <person name="Rusch D."/>
            <person name="Podicherti R."/>
            <person name="Tsui H.-C.T."/>
            <person name="Winkler M.E."/>
        </authorList>
    </citation>
    <scope>NUCLEOTIDE SEQUENCE</scope>
</reference>
<sequence>MTQEMRKVVLETVIPSKFKYVARDLDGSVHVFENEPNLDYGTNKSPVPCDMWDVYEGETMQLSSKTPVSAGLLTEELGDWRDSCKELTELARKDTDDNQ</sequence>
<evidence type="ECO:0000313" key="1">
    <source>
        <dbReference type="EMBL" id="SVD75185.1"/>
    </source>
</evidence>
<dbReference type="AlphaFoldDB" id="A0A382XX07"/>